<evidence type="ECO:0000256" key="1">
    <source>
        <dbReference type="ARBA" id="ARBA00004123"/>
    </source>
</evidence>
<dbReference type="Gene3D" id="2.170.270.10">
    <property type="entry name" value="SET domain"/>
    <property type="match status" value="1"/>
</dbReference>
<dbReference type="SUPFAM" id="SSF82199">
    <property type="entry name" value="SET domain"/>
    <property type="match status" value="1"/>
</dbReference>
<proteinExistence type="predicted"/>
<keyword evidence="4" id="KW-0808">Transferase</keyword>
<evidence type="ECO:0000256" key="9">
    <source>
        <dbReference type="SAM" id="MobiDB-lite"/>
    </source>
</evidence>
<name>A0AA38H1I4_TAXCH</name>
<keyword evidence="3" id="KW-0489">Methyltransferase</keyword>
<evidence type="ECO:0000259" key="10">
    <source>
        <dbReference type="PROSITE" id="PS50280"/>
    </source>
</evidence>
<evidence type="ECO:0000256" key="5">
    <source>
        <dbReference type="ARBA" id="ARBA00022691"/>
    </source>
</evidence>
<feature type="non-terminal residue" evidence="11">
    <location>
        <position position="1"/>
    </location>
</feature>
<comment type="catalytic activity">
    <reaction evidence="8">
        <text>L-lysyl(4)-[histone H3] + 3 S-adenosyl-L-methionine = N(6),N(6),N(6)-trimethyl-L-lysyl(4)-[histone H3] + 3 S-adenosyl-L-homocysteine + 3 H(+)</text>
        <dbReference type="Rhea" id="RHEA:60260"/>
        <dbReference type="Rhea" id="RHEA-COMP:15537"/>
        <dbReference type="Rhea" id="RHEA-COMP:15547"/>
        <dbReference type="ChEBI" id="CHEBI:15378"/>
        <dbReference type="ChEBI" id="CHEBI:29969"/>
        <dbReference type="ChEBI" id="CHEBI:57856"/>
        <dbReference type="ChEBI" id="CHEBI:59789"/>
        <dbReference type="ChEBI" id="CHEBI:61961"/>
        <dbReference type="EC" id="2.1.1.354"/>
    </reaction>
</comment>
<dbReference type="Proteomes" id="UP000824469">
    <property type="component" value="Unassembled WGS sequence"/>
</dbReference>
<dbReference type="CDD" id="cd10518">
    <property type="entry name" value="SET_SETD1-like"/>
    <property type="match status" value="1"/>
</dbReference>
<dbReference type="FunFam" id="2.170.270.10:FF:000058">
    <property type="entry name" value="Histone-lysine N-methyltransferase"/>
    <property type="match status" value="1"/>
</dbReference>
<dbReference type="InterPro" id="IPR046341">
    <property type="entry name" value="SET_dom_sf"/>
</dbReference>
<evidence type="ECO:0000256" key="8">
    <source>
        <dbReference type="ARBA" id="ARBA00047571"/>
    </source>
</evidence>
<comment type="caution">
    <text evidence="11">The sequence shown here is derived from an EMBL/GenBank/DDBJ whole genome shotgun (WGS) entry which is preliminary data.</text>
</comment>
<dbReference type="OMA" id="CRHSADI"/>
<accession>A0AA38H1I4</accession>
<keyword evidence="5" id="KW-0949">S-adenosyl-L-methionine</keyword>
<protein>
    <recommendedName>
        <fullName evidence="2">[histone H3]-lysine(4) N-trimethyltransferase</fullName>
        <ecNumber evidence="2">2.1.1.354</ecNumber>
    </recommendedName>
</protein>
<evidence type="ECO:0000313" key="12">
    <source>
        <dbReference type="Proteomes" id="UP000824469"/>
    </source>
</evidence>
<evidence type="ECO:0000256" key="2">
    <source>
        <dbReference type="ARBA" id="ARBA00012182"/>
    </source>
</evidence>
<dbReference type="PANTHER" id="PTHR45814:SF2">
    <property type="entry name" value="HISTONE-LYSINE N-METHYLTRANSFERASE SETD1"/>
    <property type="match status" value="1"/>
</dbReference>
<reference evidence="11 12" key="1">
    <citation type="journal article" date="2021" name="Nat. Plants">
        <title>The Taxus genome provides insights into paclitaxel biosynthesis.</title>
        <authorList>
            <person name="Xiong X."/>
            <person name="Gou J."/>
            <person name="Liao Q."/>
            <person name="Li Y."/>
            <person name="Zhou Q."/>
            <person name="Bi G."/>
            <person name="Li C."/>
            <person name="Du R."/>
            <person name="Wang X."/>
            <person name="Sun T."/>
            <person name="Guo L."/>
            <person name="Liang H."/>
            <person name="Lu P."/>
            <person name="Wu Y."/>
            <person name="Zhang Z."/>
            <person name="Ro D.K."/>
            <person name="Shang Y."/>
            <person name="Huang S."/>
            <person name="Yan J."/>
        </authorList>
    </citation>
    <scope>NUCLEOTIDE SEQUENCE [LARGE SCALE GENOMIC DNA]</scope>
    <source>
        <strain evidence="11">Ta-2019</strain>
    </source>
</reference>
<keyword evidence="12" id="KW-1185">Reference proteome</keyword>
<dbReference type="GO" id="GO:0048188">
    <property type="term" value="C:Set1C/COMPASS complex"/>
    <property type="evidence" value="ECO:0007669"/>
    <property type="project" value="TreeGrafter"/>
</dbReference>
<dbReference type="SMART" id="SM00317">
    <property type="entry name" value="SET"/>
    <property type="match status" value="1"/>
</dbReference>
<evidence type="ECO:0000313" key="11">
    <source>
        <dbReference type="EMBL" id="KAH9331427.1"/>
    </source>
</evidence>
<dbReference type="Pfam" id="PF00856">
    <property type="entry name" value="SET"/>
    <property type="match status" value="1"/>
</dbReference>
<dbReference type="InterPro" id="IPR001214">
    <property type="entry name" value="SET_dom"/>
</dbReference>
<evidence type="ECO:0000256" key="3">
    <source>
        <dbReference type="ARBA" id="ARBA00022603"/>
    </source>
</evidence>
<dbReference type="InterPro" id="IPR044570">
    <property type="entry name" value="Set1-like"/>
</dbReference>
<gene>
    <name evidence="11" type="ORF">KI387_003535</name>
</gene>
<sequence>MTPEGRISTKEEQNETEAGSVLSSIVTSNATNDSENVPNQTWQLETSSASRCQVYELNDNKRNNTAIAQRAMGYCRHSADIIEAINGVKEETDPGEFSSFKERLSYLQVTEKTRVCFGKSGIHGWGLFARRNIKEGEMVVEYRGEQVRRSVADLREIHYRLQGKDCYLFKISEEVVIDATEKGNMARLINHSCMPNCYARIMTVDDEESRVVLIAKKDVAAGEELT</sequence>
<feature type="domain" description="SET" evidence="10">
    <location>
        <begin position="113"/>
        <end position="226"/>
    </location>
</feature>
<dbReference type="GO" id="GO:0140999">
    <property type="term" value="F:histone H3K4 trimethyltransferase activity"/>
    <property type="evidence" value="ECO:0007669"/>
    <property type="project" value="UniProtKB-EC"/>
</dbReference>
<keyword evidence="7" id="KW-0539">Nucleus</keyword>
<comment type="subcellular location">
    <subcellularLocation>
        <location evidence="1">Nucleus</location>
    </subcellularLocation>
</comment>
<keyword evidence="6" id="KW-0156">Chromatin regulator</keyword>
<dbReference type="EMBL" id="JAHRHJ020000001">
    <property type="protein sequence ID" value="KAH9331427.1"/>
    <property type="molecule type" value="Genomic_DNA"/>
</dbReference>
<feature type="region of interest" description="Disordered" evidence="9">
    <location>
        <begin position="1"/>
        <end position="23"/>
    </location>
</feature>
<dbReference type="GO" id="GO:0032259">
    <property type="term" value="P:methylation"/>
    <property type="evidence" value="ECO:0007669"/>
    <property type="project" value="UniProtKB-KW"/>
</dbReference>
<dbReference type="PANTHER" id="PTHR45814">
    <property type="entry name" value="HISTONE-LYSINE N-METHYLTRANSFERASE SETD1"/>
    <property type="match status" value="1"/>
</dbReference>
<dbReference type="AlphaFoldDB" id="A0AA38H1I4"/>
<evidence type="ECO:0000256" key="7">
    <source>
        <dbReference type="ARBA" id="ARBA00023242"/>
    </source>
</evidence>
<dbReference type="EC" id="2.1.1.354" evidence="2"/>
<organism evidence="11 12">
    <name type="scientific">Taxus chinensis</name>
    <name type="common">Chinese yew</name>
    <name type="synonym">Taxus wallichiana var. chinensis</name>
    <dbReference type="NCBI Taxonomy" id="29808"/>
    <lineage>
        <taxon>Eukaryota</taxon>
        <taxon>Viridiplantae</taxon>
        <taxon>Streptophyta</taxon>
        <taxon>Embryophyta</taxon>
        <taxon>Tracheophyta</taxon>
        <taxon>Spermatophyta</taxon>
        <taxon>Pinopsida</taxon>
        <taxon>Pinidae</taxon>
        <taxon>Conifers II</taxon>
        <taxon>Cupressales</taxon>
        <taxon>Taxaceae</taxon>
        <taxon>Taxus</taxon>
    </lineage>
</organism>
<evidence type="ECO:0000256" key="4">
    <source>
        <dbReference type="ARBA" id="ARBA00022679"/>
    </source>
</evidence>
<dbReference type="PROSITE" id="PS50280">
    <property type="entry name" value="SET"/>
    <property type="match status" value="1"/>
</dbReference>
<evidence type="ECO:0000256" key="6">
    <source>
        <dbReference type="ARBA" id="ARBA00022853"/>
    </source>
</evidence>